<keyword evidence="6" id="KW-1133">Transmembrane helix</keyword>
<evidence type="ECO:0000256" key="7">
    <source>
        <dbReference type="ARBA" id="ARBA00023136"/>
    </source>
</evidence>
<evidence type="ECO:0000256" key="6">
    <source>
        <dbReference type="ARBA" id="ARBA00022989"/>
    </source>
</evidence>
<evidence type="ECO:0000256" key="2">
    <source>
        <dbReference type="ARBA" id="ARBA00022614"/>
    </source>
</evidence>
<dbReference type="GO" id="GO:0016020">
    <property type="term" value="C:membrane"/>
    <property type="evidence" value="ECO:0007669"/>
    <property type="project" value="UniProtKB-SubCell"/>
</dbReference>
<protein>
    <recommendedName>
        <fullName evidence="8">Leucine-rich repeat-containing N-terminal plant-type domain-containing protein</fullName>
    </recommendedName>
</protein>
<dbReference type="Gene3D" id="3.80.10.10">
    <property type="entry name" value="Ribonuclease Inhibitor"/>
    <property type="match status" value="1"/>
</dbReference>
<keyword evidence="10" id="KW-1185">Reference proteome</keyword>
<reference evidence="9 10" key="1">
    <citation type="submission" date="2020-10" db="EMBL/GenBank/DDBJ databases">
        <title>The Coptis chinensis genome and diversification of protoberbering-type alkaloids.</title>
        <authorList>
            <person name="Wang B."/>
            <person name="Shu S."/>
            <person name="Song C."/>
            <person name="Liu Y."/>
        </authorList>
    </citation>
    <scope>NUCLEOTIDE SEQUENCE [LARGE SCALE GENOMIC DNA]</scope>
    <source>
        <strain evidence="9">HL-2020</strain>
        <tissue evidence="9">Leaf</tissue>
    </source>
</reference>
<evidence type="ECO:0000256" key="4">
    <source>
        <dbReference type="ARBA" id="ARBA00022729"/>
    </source>
</evidence>
<dbReference type="InterPro" id="IPR001611">
    <property type="entry name" value="Leu-rich_rpt"/>
</dbReference>
<comment type="subcellular location">
    <subcellularLocation>
        <location evidence="1">Membrane</location>
        <topology evidence="1">Single-pass membrane protein</topology>
    </subcellularLocation>
</comment>
<name>A0A835MCT8_9MAGN</name>
<dbReference type="Pfam" id="PF08263">
    <property type="entry name" value="LRRNT_2"/>
    <property type="match status" value="1"/>
</dbReference>
<dbReference type="SUPFAM" id="SSF52058">
    <property type="entry name" value="L domain-like"/>
    <property type="match status" value="1"/>
</dbReference>
<dbReference type="Proteomes" id="UP000631114">
    <property type="component" value="Unassembled WGS sequence"/>
</dbReference>
<gene>
    <name evidence="9" type="ORF">IFM89_004404</name>
</gene>
<dbReference type="InterPro" id="IPR032675">
    <property type="entry name" value="LRR_dom_sf"/>
</dbReference>
<comment type="caution">
    <text evidence="9">The sequence shown here is derived from an EMBL/GenBank/DDBJ whole genome shotgun (WGS) entry which is preliminary data.</text>
</comment>
<evidence type="ECO:0000256" key="5">
    <source>
        <dbReference type="ARBA" id="ARBA00022737"/>
    </source>
</evidence>
<evidence type="ECO:0000256" key="3">
    <source>
        <dbReference type="ARBA" id="ARBA00022692"/>
    </source>
</evidence>
<keyword evidence="4" id="KW-0732">Signal</keyword>
<dbReference type="FunFam" id="3.80.10.10:FF:000129">
    <property type="entry name" value="Leucine-rich repeat receptor-like kinase"/>
    <property type="match status" value="1"/>
</dbReference>
<dbReference type="Pfam" id="PF00560">
    <property type="entry name" value="LRR_1"/>
    <property type="match status" value="3"/>
</dbReference>
<accession>A0A835MCT8</accession>
<keyword evidence="5" id="KW-0677">Repeat</keyword>
<keyword evidence="2" id="KW-0433">Leucine-rich repeat</keyword>
<dbReference type="PANTHER" id="PTHR47988">
    <property type="entry name" value="SOMATIC EMBRYOGENESIS RECEPTOR KINASE 1"/>
    <property type="match status" value="1"/>
</dbReference>
<keyword evidence="3" id="KW-0812">Transmembrane</keyword>
<organism evidence="9 10">
    <name type="scientific">Coptis chinensis</name>
    <dbReference type="NCBI Taxonomy" id="261450"/>
    <lineage>
        <taxon>Eukaryota</taxon>
        <taxon>Viridiplantae</taxon>
        <taxon>Streptophyta</taxon>
        <taxon>Embryophyta</taxon>
        <taxon>Tracheophyta</taxon>
        <taxon>Spermatophyta</taxon>
        <taxon>Magnoliopsida</taxon>
        <taxon>Ranunculales</taxon>
        <taxon>Ranunculaceae</taxon>
        <taxon>Coptidoideae</taxon>
        <taxon>Coptis</taxon>
    </lineage>
</organism>
<evidence type="ECO:0000313" key="10">
    <source>
        <dbReference type="Proteomes" id="UP000631114"/>
    </source>
</evidence>
<dbReference type="InterPro" id="IPR013210">
    <property type="entry name" value="LRR_N_plant-typ"/>
</dbReference>
<evidence type="ECO:0000313" key="9">
    <source>
        <dbReference type="EMBL" id="KAF9619046.1"/>
    </source>
</evidence>
<proteinExistence type="predicted"/>
<dbReference type="EMBL" id="JADFTS010000002">
    <property type="protein sequence ID" value="KAF9619046.1"/>
    <property type="molecule type" value="Genomic_DNA"/>
</dbReference>
<feature type="domain" description="Leucine-rich repeat-containing N-terminal plant-type" evidence="8">
    <location>
        <begin position="1"/>
        <end position="34"/>
    </location>
</feature>
<sequence>MSIKASFSNVVNVLRDWDDVHNGYHCSWRGVSCDNHIFSVVSLNLSNLNLGGEISPSIGDLRNLHSIDLKGNHLTGQIPDEIGNCGDLRTLDLSGNLLYGDIPFSISKLKQLEEV</sequence>
<keyword evidence="7" id="KW-0472">Membrane</keyword>
<evidence type="ECO:0000259" key="8">
    <source>
        <dbReference type="Pfam" id="PF08263"/>
    </source>
</evidence>
<dbReference type="OrthoDB" id="1719627at2759"/>
<evidence type="ECO:0000256" key="1">
    <source>
        <dbReference type="ARBA" id="ARBA00004167"/>
    </source>
</evidence>
<dbReference type="AlphaFoldDB" id="A0A835MCT8"/>